<evidence type="ECO:0000313" key="6">
    <source>
        <dbReference type="Proteomes" id="UP000694844"/>
    </source>
</evidence>
<evidence type="ECO:0000256" key="4">
    <source>
        <dbReference type="SAM" id="SignalP"/>
    </source>
</evidence>
<keyword evidence="3" id="KW-0812">Transmembrane</keyword>
<protein>
    <submittedName>
        <fullName evidence="7">Fatty acyl-CoA hydrolase precursor, medium chain-like</fullName>
    </submittedName>
</protein>
<dbReference type="Proteomes" id="UP000694844">
    <property type="component" value="Chromosome 1"/>
</dbReference>
<evidence type="ECO:0000256" key="1">
    <source>
        <dbReference type="ARBA" id="ARBA00005964"/>
    </source>
</evidence>
<proteinExistence type="inferred from homology"/>
<dbReference type="OrthoDB" id="408631at2759"/>
<dbReference type="PANTHER" id="PTHR43903">
    <property type="entry name" value="NEUROLIGIN"/>
    <property type="match status" value="1"/>
</dbReference>
<name>A0A8B8D386_CRAVI</name>
<keyword evidence="3" id="KW-0472">Membrane</keyword>
<dbReference type="AlphaFoldDB" id="A0A8B8D386"/>
<dbReference type="SUPFAM" id="SSF53474">
    <property type="entry name" value="alpha/beta-Hydrolases"/>
    <property type="match status" value="1"/>
</dbReference>
<sequence>MSLHRMRYVSFVALLILLRIFRSLTQNIIEIPDGKIVGVTDQWVTSYLGVRYAQRPVRARRMAPPVPVPSWKGTLRADNYGPVCLQVPDNVRSKYFNDVQQSEDCLTLNIYISRDENPVNLPVLVFIHPGQFQSGAGVMVNGSLLAMETGSVVVTFNYRLGVLGFASYRSILSGNYGILDQILAIKWVRRNIAAFGGDQNNIAILADTVNARILRHSSRLNGTFAKIVSLPLDFPYTLLSKSEVTPTETILETACNGTLSLECIQGLNPGKLLNLSTEQSPWDLPLFRPQKDDDVINSENPRSDTPINMHIEQLHLNVVAPSYIFRKTSVVIQHQQYQCTPQILKNVIQLISTMTSSNVKTLLETFYYPDDVTASSICTEILRLVYDYASVYSINEVNRASRSTLVFLALLERYFVVQGGTSDPLCIFRGGGEGCDSDATAALVLTTVKNFLKHSYPSSELQWRPYTQQSRNHVIFNGYSTSAADRSRWPLTRQEKLWHDLAPALRREGVNRTAHGYPCPAAKTEWGMSEEQLEILLYSLVFISLFLTFVSMTLVRILCSANKPPKEAHTRGRQQGTAAPHEGGHYNGACHGQVEDSQF</sequence>
<organism evidence="6 7">
    <name type="scientific">Crassostrea virginica</name>
    <name type="common">Eastern oyster</name>
    <dbReference type="NCBI Taxonomy" id="6565"/>
    <lineage>
        <taxon>Eukaryota</taxon>
        <taxon>Metazoa</taxon>
        <taxon>Spiralia</taxon>
        <taxon>Lophotrochozoa</taxon>
        <taxon>Mollusca</taxon>
        <taxon>Bivalvia</taxon>
        <taxon>Autobranchia</taxon>
        <taxon>Pteriomorphia</taxon>
        <taxon>Ostreida</taxon>
        <taxon>Ostreoidea</taxon>
        <taxon>Ostreidae</taxon>
        <taxon>Crassostrea</taxon>
    </lineage>
</organism>
<feature type="signal peptide" evidence="4">
    <location>
        <begin position="1"/>
        <end position="25"/>
    </location>
</feature>
<gene>
    <name evidence="7" type="primary">LOC111124007</name>
</gene>
<dbReference type="InterPro" id="IPR002018">
    <property type="entry name" value="CarbesteraseB"/>
</dbReference>
<keyword evidence="4" id="KW-0732">Signal</keyword>
<feature type="transmembrane region" description="Helical" evidence="3">
    <location>
        <begin position="535"/>
        <end position="559"/>
    </location>
</feature>
<dbReference type="GeneID" id="111124007"/>
<evidence type="ECO:0000259" key="5">
    <source>
        <dbReference type="Pfam" id="PF00135"/>
    </source>
</evidence>
<comment type="similarity">
    <text evidence="1">Belongs to the type-B carboxylesterase/lipase family.</text>
</comment>
<feature type="domain" description="Carboxylesterase type B" evidence="5">
    <location>
        <begin position="26"/>
        <end position="302"/>
    </location>
</feature>
<evidence type="ECO:0000313" key="7">
    <source>
        <dbReference type="RefSeq" id="XP_022322558.1"/>
    </source>
</evidence>
<dbReference type="RefSeq" id="XP_022322558.1">
    <property type="nucleotide sequence ID" value="XM_022466850.1"/>
</dbReference>
<dbReference type="InterPro" id="IPR051093">
    <property type="entry name" value="Neuroligin/BSAL"/>
</dbReference>
<reference evidence="6" key="1">
    <citation type="submission" date="2024-06" db="UniProtKB">
        <authorList>
            <consortium name="RefSeq"/>
        </authorList>
    </citation>
    <scope>NUCLEOTIDE SEQUENCE [LARGE SCALE GENOMIC DNA]</scope>
</reference>
<reference evidence="7" key="2">
    <citation type="submission" date="2025-08" db="UniProtKB">
        <authorList>
            <consortium name="RefSeq"/>
        </authorList>
    </citation>
    <scope>IDENTIFICATION</scope>
    <source>
        <tissue evidence="7">Whole sample</tissue>
    </source>
</reference>
<evidence type="ECO:0000256" key="3">
    <source>
        <dbReference type="SAM" id="Phobius"/>
    </source>
</evidence>
<feature type="chain" id="PRO_5034893261" evidence="4">
    <location>
        <begin position="26"/>
        <end position="599"/>
    </location>
</feature>
<accession>A0A8B8D386</accession>
<dbReference type="KEGG" id="cvn:111124007"/>
<keyword evidence="3" id="KW-1133">Transmembrane helix</keyword>
<dbReference type="Pfam" id="PF00135">
    <property type="entry name" value="COesterase"/>
    <property type="match status" value="1"/>
</dbReference>
<keyword evidence="6" id="KW-1185">Reference proteome</keyword>
<dbReference type="InterPro" id="IPR029058">
    <property type="entry name" value="AB_hydrolase_fold"/>
</dbReference>
<dbReference type="Gene3D" id="3.40.50.1820">
    <property type="entry name" value="alpha/beta hydrolase"/>
    <property type="match status" value="1"/>
</dbReference>
<feature type="region of interest" description="Disordered" evidence="2">
    <location>
        <begin position="564"/>
        <end position="599"/>
    </location>
</feature>
<evidence type="ECO:0000256" key="2">
    <source>
        <dbReference type="SAM" id="MobiDB-lite"/>
    </source>
</evidence>